<dbReference type="EMBL" id="BMYI01000007">
    <property type="protein sequence ID" value="GHC25023.1"/>
    <property type="molecule type" value="Genomic_DNA"/>
</dbReference>
<evidence type="ECO:0000256" key="7">
    <source>
        <dbReference type="ARBA" id="ARBA00023136"/>
    </source>
</evidence>
<keyword evidence="3" id="KW-1003">Cell membrane</keyword>
<evidence type="ECO:0000256" key="8">
    <source>
        <dbReference type="SAM" id="Phobius"/>
    </source>
</evidence>
<feature type="transmembrane region" description="Helical" evidence="8">
    <location>
        <begin position="231"/>
        <end position="255"/>
    </location>
</feature>
<dbReference type="Proteomes" id="UP000658305">
    <property type="component" value="Unassembled WGS sequence"/>
</dbReference>
<dbReference type="PANTHER" id="PTHR32196">
    <property type="entry name" value="ABC TRANSPORTER PERMEASE PROTEIN YPHD-RELATED-RELATED"/>
    <property type="match status" value="1"/>
</dbReference>
<sequence>MTMTYAVDTAEGGRPATGTGRRKGTLFLRLGALAMFGLIMAYFALTARGFASPFNLFNVIEQTAVMGVLSFGMAVVLIGGGTDVQTGGIDLSIAANAGLCAAVYATLLAGGQGDLVAAGAALATGIAVGLLNAFAVVRLGILPLLSTLAVMNIVAGLELTVTENAVIGASSPLIQFIAMGRFLGLSTLAWIFILFSAVMTWVIHYSRLGLRLYAVGGHPEAARAAGINTGLYVAGTYAFSGFCAGLAAILLVARLSASTTATGQLLLAILAAALLGTVFSRRFVPTAGGTILATLFIGFLANGFQLSNVSYYWVNGVQGVLILMVVAVTTFAKPQGK</sequence>
<dbReference type="Pfam" id="PF02653">
    <property type="entry name" value="BPD_transp_2"/>
    <property type="match status" value="1"/>
</dbReference>
<feature type="transmembrane region" description="Helical" evidence="8">
    <location>
        <begin position="286"/>
        <end position="304"/>
    </location>
</feature>
<gene>
    <name evidence="9" type="ORF">GCM10007291_25840</name>
</gene>
<dbReference type="RefSeq" id="WP_229825480.1">
    <property type="nucleotide sequence ID" value="NZ_BMYI01000007.1"/>
</dbReference>
<feature type="transmembrane region" description="Helical" evidence="8">
    <location>
        <begin position="59"/>
        <end position="79"/>
    </location>
</feature>
<feature type="transmembrane region" description="Helical" evidence="8">
    <location>
        <begin position="26"/>
        <end position="47"/>
    </location>
</feature>
<protein>
    <submittedName>
        <fullName evidence="9">ABC transporter permease</fullName>
    </submittedName>
</protein>
<organism evidence="9 10">
    <name type="scientific">Gemmobacter nanjingensis</name>
    <dbReference type="NCBI Taxonomy" id="488454"/>
    <lineage>
        <taxon>Bacteria</taxon>
        <taxon>Pseudomonadati</taxon>
        <taxon>Pseudomonadota</taxon>
        <taxon>Alphaproteobacteria</taxon>
        <taxon>Rhodobacterales</taxon>
        <taxon>Paracoccaceae</taxon>
        <taxon>Gemmobacter</taxon>
    </lineage>
</organism>
<keyword evidence="6 8" id="KW-1133">Transmembrane helix</keyword>
<comment type="subcellular location">
    <subcellularLocation>
        <location evidence="1">Cell membrane</location>
        <topology evidence="1">Multi-pass membrane protein</topology>
    </subcellularLocation>
</comment>
<keyword evidence="7 8" id="KW-0472">Membrane</keyword>
<evidence type="ECO:0000256" key="5">
    <source>
        <dbReference type="ARBA" id="ARBA00022692"/>
    </source>
</evidence>
<evidence type="ECO:0000313" key="9">
    <source>
        <dbReference type="EMBL" id="GHC25023.1"/>
    </source>
</evidence>
<keyword evidence="2" id="KW-0813">Transport</keyword>
<name>A0ABQ3FI81_9RHOB</name>
<keyword evidence="10" id="KW-1185">Reference proteome</keyword>
<evidence type="ECO:0000256" key="3">
    <source>
        <dbReference type="ARBA" id="ARBA00022475"/>
    </source>
</evidence>
<dbReference type="CDD" id="cd06579">
    <property type="entry name" value="TM_PBP1_transp_AraH_like"/>
    <property type="match status" value="1"/>
</dbReference>
<feature type="transmembrane region" description="Helical" evidence="8">
    <location>
        <begin position="261"/>
        <end position="279"/>
    </location>
</feature>
<evidence type="ECO:0000256" key="1">
    <source>
        <dbReference type="ARBA" id="ARBA00004651"/>
    </source>
</evidence>
<comment type="caution">
    <text evidence="9">The sequence shown here is derived from an EMBL/GenBank/DDBJ whole genome shotgun (WGS) entry which is preliminary data.</text>
</comment>
<accession>A0ABQ3FI81</accession>
<proteinExistence type="predicted"/>
<feature type="transmembrane region" description="Helical" evidence="8">
    <location>
        <begin position="182"/>
        <end position="203"/>
    </location>
</feature>
<evidence type="ECO:0000256" key="6">
    <source>
        <dbReference type="ARBA" id="ARBA00022989"/>
    </source>
</evidence>
<keyword evidence="4" id="KW-0997">Cell inner membrane</keyword>
<evidence type="ECO:0000313" key="10">
    <source>
        <dbReference type="Proteomes" id="UP000658305"/>
    </source>
</evidence>
<feature type="transmembrane region" description="Helical" evidence="8">
    <location>
        <begin position="310"/>
        <end position="332"/>
    </location>
</feature>
<feature type="transmembrane region" description="Helical" evidence="8">
    <location>
        <begin position="141"/>
        <end position="162"/>
    </location>
</feature>
<dbReference type="InterPro" id="IPR001851">
    <property type="entry name" value="ABC_transp_permease"/>
</dbReference>
<evidence type="ECO:0000256" key="2">
    <source>
        <dbReference type="ARBA" id="ARBA00022448"/>
    </source>
</evidence>
<feature type="transmembrane region" description="Helical" evidence="8">
    <location>
        <begin position="115"/>
        <end position="134"/>
    </location>
</feature>
<keyword evidence="5 8" id="KW-0812">Transmembrane</keyword>
<evidence type="ECO:0000256" key="4">
    <source>
        <dbReference type="ARBA" id="ARBA00022519"/>
    </source>
</evidence>
<feature type="transmembrane region" description="Helical" evidence="8">
    <location>
        <begin position="91"/>
        <end position="109"/>
    </location>
</feature>
<dbReference type="PANTHER" id="PTHR32196:SF21">
    <property type="entry name" value="ABC TRANSPORTER PERMEASE PROTEIN YPHD-RELATED"/>
    <property type="match status" value="1"/>
</dbReference>
<reference evidence="10" key="1">
    <citation type="journal article" date="2019" name="Int. J. Syst. Evol. Microbiol.">
        <title>The Global Catalogue of Microorganisms (GCM) 10K type strain sequencing project: providing services to taxonomists for standard genome sequencing and annotation.</title>
        <authorList>
            <consortium name="The Broad Institute Genomics Platform"/>
            <consortium name="The Broad Institute Genome Sequencing Center for Infectious Disease"/>
            <person name="Wu L."/>
            <person name="Ma J."/>
        </authorList>
    </citation>
    <scope>NUCLEOTIDE SEQUENCE [LARGE SCALE GENOMIC DNA]</scope>
    <source>
        <strain evidence="10">KCTC 23298</strain>
    </source>
</reference>